<gene>
    <name evidence="1" type="ORF">NMK50_07735</name>
</gene>
<organism evidence="1 2">
    <name type="scientific">Bartonella harrusi</name>
    <dbReference type="NCBI Taxonomy" id="2961895"/>
    <lineage>
        <taxon>Bacteria</taxon>
        <taxon>Pseudomonadati</taxon>
        <taxon>Pseudomonadota</taxon>
        <taxon>Alphaproteobacteria</taxon>
        <taxon>Hyphomicrobiales</taxon>
        <taxon>Bartonellaceae</taxon>
        <taxon>Bartonella</taxon>
    </lineage>
</organism>
<protein>
    <submittedName>
        <fullName evidence="1">Uncharacterized protein</fullName>
    </submittedName>
</protein>
<reference evidence="1" key="1">
    <citation type="submission" date="2022-07" db="EMBL/GenBank/DDBJ databases">
        <title>First report of Bartonella spp. in marsupials in Brazil, with a description of Bartonella harrusi sp. nov. and new proposal for taxonomic reclassification of species of the genus Bartonella.</title>
        <authorList>
            <person name="Amaral R.B."/>
        </authorList>
    </citation>
    <scope>NUCLEOTIDE SEQUENCE</scope>
    <source>
        <strain evidence="1">117A</strain>
    </source>
</reference>
<name>A0ABY5ET97_9HYPH</name>
<dbReference type="Proteomes" id="UP001059475">
    <property type="component" value="Chromosome"/>
</dbReference>
<accession>A0ABY5ET97</accession>
<proteinExistence type="predicted"/>
<evidence type="ECO:0000313" key="2">
    <source>
        <dbReference type="Proteomes" id="UP001059475"/>
    </source>
</evidence>
<sequence length="52" mass="6034">MPIQRKVWLLLMPVTTEAVVIEKPKKEIHGLLCLVVEWAEWILNPVIKGNRT</sequence>
<keyword evidence="2" id="KW-1185">Reference proteome</keyword>
<dbReference type="RefSeq" id="WP_254769995.1">
    <property type="nucleotide sequence ID" value="NZ_CP101114.1"/>
</dbReference>
<evidence type="ECO:0000313" key="1">
    <source>
        <dbReference type="EMBL" id="UTO28086.1"/>
    </source>
</evidence>
<dbReference type="EMBL" id="CP101114">
    <property type="protein sequence ID" value="UTO28086.1"/>
    <property type="molecule type" value="Genomic_DNA"/>
</dbReference>